<name>A0ABT1X167_9PROT</name>
<organism evidence="2 3">
    <name type="scientific">Roseomonas populi</name>
    <dbReference type="NCBI Taxonomy" id="3121582"/>
    <lineage>
        <taxon>Bacteria</taxon>
        <taxon>Pseudomonadati</taxon>
        <taxon>Pseudomonadota</taxon>
        <taxon>Alphaproteobacteria</taxon>
        <taxon>Acetobacterales</taxon>
        <taxon>Roseomonadaceae</taxon>
        <taxon>Roseomonas</taxon>
    </lineage>
</organism>
<keyword evidence="1" id="KW-0472">Membrane</keyword>
<keyword evidence="3" id="KW-1185">Reference proteome</keyword>
<keyword evidence="1" id="KW-0812">Transmembrane</keyword>
<reference evidence="2 3" key="1">
    <citation type="submission" date="2022-06" db="EMBL/GenBank/DDBJ databases">
        <title>Roseomonas CN29.</title>
        <authorList>
            <person name="Cheng Y."/>
            <person name="He X."/>
        </authorList>
    </citation>
    <scope>NUCLEOTIDE SEQUENCE [LARGE SCALE GENOMIC DNA]</scope>
    <source>
        <strain evidence="2 3">CN29</strain>
    </source>
</reference>
<dbReference type="Proteomes" id="UP001524642">
    <property type="component" value="Unassembled WGS sequence"/>
</dbReference>
<dbReference type="RefSeq" id="WP_257715200.1">
    <property type="nucleotide sequence ID" value="NZ_JANJOU010000003.1"/>
</dbReference>
<feature type="transmembrane region" description="Helical" evidence="1">
    <location>
        <begin position="35"/>
        <end position="53"/>
    </location>
</feature>
<proteinExistence type="predicted"/>
<comment type="caution">
    <text evidence="2">The sequence shown here is derived from an EMBL/GenBank/DDBJ whole genome shotgun (WGS) entry which is preliminary data.</text>
</comment>
<protein>
    <recommendedName>
        <fullName evidence="4">EamA family transporter</fullName>
    </recommendedName>
</protein>
<dbReference type="EMBL" id="JANJOU010000003">
    <property type="protein sequence ID" value="MCR0981526.1"/>
    <property type="molecule type" value="Genomic_DNA"/>
</dbReference>
<sequence length="54" mass="5581">MASWFGFALLLGGLPVILANMAPPSPLFGDEPLWAVLRILIGMAVSSAGVALLD</sequence>
<evidence type="ECO:0000313" key="2">
    <source>
        <dbReference type="EMBL" id="MCR0981526.1"/>
    </source>
</evidence>
<evidence type="ECO:0000256" key="1">
    <source>
        <dbReference type="SAM" id="Phobius"/>
    </source>
</evidence>
<gene>
    <name evidence="2" type="ORF">NRP21_05645</name>
</gene>
<accession>A0ABT1X167</accession>
<evidence type="ECO:0000313" key="3">
    <source>
        <dbReference type="Proteomes" id="UP001524642"/>
    </source>
</evidence>
<keyword evidence="1" id="KW-1133">Transmembrane helix</keyword>
<evidence type="ECO:0008006" key="4">
    <source>
        <dbReference type="Google" id="ProtNLM"/>
    </source>
</evidence>